<evidence type="ECO:0000256" key="2">
    <source>
        <dbReference type="ARBA" id="ARBA00005272"/>
    </source>
</evidence>
<dbReference type="SUPFAM" id="SSF51905">
    <property type="entry name" value="FAD/NAD(P)-binding domain"/>
    <property type="match status" value="1"/>
</dbReference>
<comment type="cofactor">
    <cofactor evidence="1">
        <name>FAD</name>
        <dbReference type="ChEBI" id="CHEBI:57692"/>
    </cofactor>
</comment>
<dbReference type="Pfam" id="PF07992">
    <property type="entry name" value="Pyr_redox_2"/>
    <property type="match status" value="1"/>
</dbReference>
<organism evidence="7 8">
    <name type="scientific">Arthrobacter sunyaminii</name>
    <dbReference type="NCBI Taxonomy" id="2816859"/>
    <lineage>
        <taxon>Bacteria</taxon>
        <taxon>Bacillati</taxon>
        <taxon>Actinomycetota</taxon>
        <taxon>Actinomycetes</taxon>
        <taxon>Micrococcales</taxon>
        <taxon>Micrococcaceae</taxon>
        <taxon>Arthrobacter</taxon>
    </lineage>
</organism>
<dbReference type="RefSeq" id="WP_207348485.1">
    <property type="nucleotide sequence ID" value="NZ_CP076456.1"/>
</dbReference>
<evidence type="ECO:0000256" key="4">
    <source>
        <dbReference type="ARBA" id="ARBA00022827"/>
    </source>
</evidence>
<dbReference type="GO" id="GO:0003955">
    <property type="term" value="F:NAD(P)H dehydrogenase (quinone) activity"/>
    <property type="evidence" value="ECO:0007669"/>
    <property type="project" value="TreeGrafter"/>
</dbReference>
<dbReference type="PANTHER" id="PTHR42913">
    <property type="entry name" value="APOPTOSIS-INDUCING FACTOR 1"/>
    <property type="match status" value="1"/>
</dbReference>
<gene>
    <name evidence="7" type="ORF">KG104_02335</name>
</gene>
<dbReference type="AlphaFoldDB" id="A0A975XL24"/>
<evidence type="ECO:0000256" key="5">
    <source>
        <dbReference type="ARBA" id="ARBA00023002"/>
    </source>
</evidence>
<evidence type="ECO:0000259" key="6">
    <source>
        <dbReference type="Pfam" id="PF07992"/>
    </source>
</evidence>
<dbReference type="GO" id="GO:0019646">
    <property type="term" value="P:aerobic electron transport chain"/>
    <property type="evidence" value="ECO:0007669"/>
    <property type="project" value="TreeGrafter"/>
</dbReference>
<dbReference type="EMBL" id="CP076456">
    <property type="protein sequence ID" value="QWQ36669.1"/>
    <property type="molecule type" value="Genomic_DNA"/>
</dbReference>
<proteinExistence type="inferred from homology"/>
<evidence type="ECO:0000313" key="7">
    <source>
        <dbReference type="EMBL" id="QWQ36669.1"/>
    </source>
</evidence>
<evidence type="ECO:0000256" key="3">
    <source>
        <dbReference type="ARBA" id="ARBA00022630"/>
    </source>
</evidence>
<dbReference type="PRINTS" id="PR00368">
    <property type="entry name" value="FADPNR"/>
</dbReference>
<keyword evidence="8" id="KW-1185">Reference proteome</keyword>
<dbReference type="InterPro" id="IPR036188">
    <property type="entry name" value="FAD/NAD-bd_sf"/>
</dbReference>
<keyword evidence="3" id="KW-0285">Flavoprotein</keyword>
<dbReference type="InterPro" id="IPR023753">
    <property type="entry name" value="FAD/NAD-binding_dom"/>
</dbReference>
<dbReference type="Gene3D" id="3.50.50.100">
    <property type="match status" value="1"/>
</dbReference>
<reference evidence="7" key="1">
    <citation type="submission" date="2021-06" db="EMBL/GenBank/DDBJ databases">
        <title>Novel species in genus Arthrobacter.</title>
        <authorList>
            <person name="Zhang G."/>
        </authorList>
    </citation>
    <scope>NUCLEOTIDE SEQUENCE</scope>
    <source>
        <strain evidence="7">Zg-ZUI122</strain>
    </source>
</reference>
<keyword evidence="5" id="KW-0560">Oxidoreductase</keyword>
<dbReference type="KEGG" id="asun:KG104_02335"/>
<protein>
    <submittedName>
        <fullName evidence="7">FAD-dependent oxidoreductase</fullName>
    </submittedName>
</protein>
<evidence type="ECO:0000256" key="1">
    <source>
        <dbReference type="ARBA" id="ARBA00001974"/>
    </source>
</evidence>
<name>A0A975XL24_9MICC</name>
<dbReference type="Proteomes" id="UP000680588">
    <property type="component" value="Chromosome"/>
</dbReference>
<sequence length="384" mass="40398">MGTTAVVLGGGYAGVMAANRLAAAARPGLDVVLVSPGERFVERIRLHEYAAGVRSDATASFESVLHPAIRRVRDTAVRIDAAGRCVRLAGGRLLNYDYLVYAVGSGALKVPEGALTVQQLEGAEDTRTALEALAPGGRVAVVGAGLTAVETAAEIAAHRGDLHVRLHTDGNPLPQVTAAARRGLERSLRRTAVKLQSGVRVSGSGDPHLRLQADVVLWCTGFGVPDLASASGLPVDQEGRLLLDPNLQVPGEERIYGAGDAAVIASPEYAYLRMSCAAAMPMGADAAGNILRGMDGAPGIRHDSGFGGQCVSLGRSDGLVQFVRADDTPVRVHLHGRLAAVQKEIICRMTLRWIRSEIKRSGAYTWPKGLRMTTAEQTQAPAGR</sequence>
<dbReference type="InterPro" id="IPR051169">
    <property type="entry name" value="NADH-Q_oxidoreductase"/>
</dbReference>
<evidence type="ECO:0000313" key="8">
    <source>
        <dbReference type="Proteomes" id="UP000680588"/>
    </source>
</evidence>
<dbReference type="PANTHER" id="PTHR42913:SF3">
    <property type="entry name" value="64 KDA MITOCHONDRIAL NADH DEHYDROGENASE (EUROFUNG)"/>
    <property type="match status" value="1"/>
</dbReference>
<accession>A0A975XL24</accession>
<comment type="similarity">
    <text evidence="2">Belongs to the NADH dehydrogenase family.</text>
</comment>
<feature type="domain" description="FAD/NAD(P)-binding" evidence="6">
    <location>
        <begin position="5"/>
        <end position="270"/>
    </location>
</feature>
<keyword evidence="4" id="KW-0274">FAD</keyword>